<organism evidence="6 7">
    <name type="scientific">Cardiocondyla obscurior</name>
    <dbReference type="NCBI Taxonomy" id="286306"/>
    <lineage>
        <taxon>Eukaryota</taxon>
        <taxon>Metazoa</taxon>
        <taxon>Ecdysozoa</taxon>
        <taxon>Arthropoda</taxon>
        <taxon>Hexapoda</taxon>
        <taxon>Insecta</taxon>
        <taxon>Pterygota</taxon>
        <taxon>Neoptera</taxon>
        <taxon>Endopterygota</taxon>
        <taxon>Hymenoptera</taxon>
        <taxon>Apocrita</taxon>
        <taxon>Aculeata</taxon>
        <taxon>Formicoidea</taxon>
        <taxon>Formicidae</taxon>
        <taxon>Myrmicinae</taxon>
        <taxon>Cardiocondyla</taxon>
    </lineage>
</organism>
<comment type="caution">
    <text evidence="6">The sequence shown here is derived from an EMBL/GenBank/DDBJ whole genome shotgun (WGS) entry which is preliminary data.</text>
</comment>
<dbReference type="PANTHER" id="PTHR21402">
    <property type="entry name" value="GAMETOCYTE SPECIFIC FACTOR 1-RELATED"/>
    <property type="match status" value="1"/>
</dbReference>
<keyword evidence="1" id="KW-0479">Metal-binding</keyword>
<evidence type="ECO:0000313" key="7">
    <source>
        <dbReference type="Proteomes" id="UP001430953"/>
    </source>
</evidence>
<evidence type="ECO:0000256" key="2">
    <source>
        <dbReference type="ARBA" id="ARBA00022771"/>
    </source>
</evidence>
<sequence>MNIDVDEILSCPYNKFHRIPRSKIQRHIVKCERNYPPNFKAICPYDATHRLDKTEIAEHVNMCPTRIVVERSYIKPINFCDVNRSGQDESSVSDFNSYWGSRDEDFD</sequence>
<feature type="domain" description="CHHC U11-48K-type" evidence="5">
    <location>
        <begin position="40"/>
        <end position="67"/>
    </location>
</feature>
<dbReference type="InterPro" id="IPR036236">
    <property type="entry name" value="Znf_C2H2_sf"/>
</dbReference>
<evidence type="ECO:0000256" key="3">
    <source>
        <dbReference type="ARBA" id="ARBA00022833"/>
    </source>
</evidence>
<dbReference type="InterPro" id="IPR051591">
    <property type="entry name" value="UPF0224_FAM112_RNA_Proc"/>
</dbReference>
<dbReference type="PANTHER" id="PTHR21402:SF5">
    <property type="entry name" value="GAMETOCYTE SPECIFIC FACTOR 1"/>
    <property type="match status" value="1"/>
</dbReference>
<feature type="domain" description="CHHC U11-48K-type" evidence="5">
    <location>
        <begin position="8"/>
        <end position="35"/>
    </location>
</feature>
<reference evidence="6 7" key="1">
    <citation type="submission" date="2023-03" db="EMBL/GenBank/DDBJ databases">
        <title>High recombination rates correlate with genetic variation in Cardiocondyla obscurior ants.</title>
        <authorList>
            <person name="Errbii M."/>
        </authorList>
    </citation>
    <scope>NUCLEOTIDE SEQUENCE [LARGE SCALE GENOMIC DNA]</scope>
    <source>
        <strain evidence="6">Alpha-2009</strain>
        <tissue evidence="6">Whole body</tissue>
    </source>
</reference>
<evidence type="ECO:0000256" key="4">
    <source>
        <dbReference type="SAM" id="MobiDB-lite"/>
    </source>
</evidence>
<feature type="region of interest" description="Disordered" evidence="4">
    <location>
        <begin position="83"/>
        <end position="107"/>
    </location>
</feature>
<name>A0AAW2FZV7_9HYME</name>
<accession>A0AAW2FZV7</accession>
<keyword evidence="2" id="KW-0863">Zinc-finger</keyword>
<feature type="compositionally biased region" description="Polar residues" evidence="4">
    <location>
        <begin position="84"/>
        <end position="99"/>
    </location>
</feature>
<dbReference type="PROSITE" id="PS51800">
    <property type="entry name" value="ZF_CHHC_U11_48K"/>
    <property type="match status" value="2"/>
</dbReference>
<dbReference type="InterPro" id="IPR022776">
    <property type="entry name" value="TRM13/UPF0224_CHHC_Znf_dom"/>
</dbReference>
<protein>
    <recommendedName>
        <fullName evidence="5">CHHC U11-48K-type domain-containing protein</fullName>
    </recommendedName>
</protein>
<gene>
    <name evidence="6" type="ORF">PUN28_008382</name>
</gene>
<keyword evidence="7" id="KW-1185">Reference proteome</keyword>
<proteinExistence type="predicted"/>
<dbReference type="Pfam" id="PF05253">
    <property type="entry name" value="zf-U11-48K"/>
    <property type="match status" value="2"/>
</dbReference>
<dbReference type="AlphaFoldDB" id="A0AAW2FZV7"/>
<evidence type="ECO:0000259" key="5">
    <source>
        <dbReference type="PROSITE" id="PS51800"/>
    </source>
</evidence>
<dbReference type="Proteomes" id="UP001430953">
    <property type="component" value="Unassembled WGS sequence"/>
</dbReference>
<evidence type="ECO:0000256" key="1">
    <source>
        <dbReference type="ARBA" id="ARBA00022723"/>
    </source>
</evidence>
<dbReference type="EMBL" id="JADYXP020000007">
    <property type="protein sequence ID" value="KAL0120655.1"/>
    <property type="molecule type" value="Genomic_DNA"/>
</dbReference>
<evidence type="ECO:0000313" key="6">
    <source>
        <dbReference type="EMBL" id="KAL0120655.1"/>
    </source>
</evidence>
<dbReference type="GO" id="GO:0008270">
    <property type="term" value="F:zinc ion binding"/>
    <property type="evidence" value="ECO:0007669"/>
    <property type="project" value="UniProtKB-KW"/>
</dbReference>
<dbReference type="SUPFAM" id="SSF57667">
    <property type="entry name" value="beta-beta-alpha zinc fingers"/>
    <property type="match status" value="1"/>
</dbReference>
<keyword evidence="3" id="KW-0862">Zinc</keyword>